<feature type="signal peptide" evidence="1">
    <location>
        <begin position="1"/>
        <end position="18"/>
    </location>
</feature>
<dbReference type="EMBL" id="FNNO01000003">
    <property type="protein sequence ID" value="SDW54001.1"/>
    <property type="molecule type" value="Genomic_DNA"/>
</dbReference>
<organism evidence="2 3">
    <name type="scientific">Hydrobacter penzbergensis</name>
    <dbReference type="NCBI Taxonomy" id="1235997"/>
    <lineage>
        <taxon>Bacteria</taxon>
        <taxon>Pseudomonadati</taxon>
        <taxon>Bacteroidota</taxon>
        <taxon>Chitinophagia</taxon>
        <taxon>Chitinophagales</taxon>
        <taxon>Chitinophagaceae</taxon>
        <taxon>Hydrobacter</taxon>
    </lineage>
</organism>
<keyword evidence="1" id="KW-0732">Signal</keyword>
<protein>
    <submittedName>
        <fullName evidence="2">Uncharacterized protein</fullName>
    </submittedName>
</protein>
<evidence type="ECO:0000313" key="3">
    <source>
        <dbReference type="Proteomes" id="UP000198711"/>
    </source>
</evidence>
<comment type="caution">
    <text evidence="2">The sequence shown here is derived from an EMBL/GenBank/DDBJ whole genome shotgun (WGS) entry which is preliminary data.</text>
</comment>
<sequence length="518" mass="56325">MKKIVLFFYLTMPFIAYEQTSSQSPSYVITFQTPNYIATPVAGSGLAGITNSDFYTVLNTAFYNLKTVIVPGDTARGWIHLAFTGVAQLSNELDWSGADGSGAAYNQIKLTGMGWSTRINQNTTGKHAFHFFDGLSIVLEDMTIGAGSSAFSAIYCDSSGTHTKISVRNSLFNNLYIVNSSSSYPAIFLQNYFYIRIPYMRVWSNNYTAWINENADTSVSYGNSHFGLLEVACNNPNSPNSAFMIRSINNKRLIDHVTVDNLNIINGYYGLNISDAEAWVFNKLDIETPVQIPIIMGSSTSQNTSYQWAKANSFNNATLLSNTAQPLITAGAKSYGNVFKNALMFPINGTTPIVADSSINNMPNSYDMNIEFPGNPNPYFARPSSTNFSWRSYLGTTNYLVQNSGSFTPTLTNTTNIMLSTLSKATYSQSGNNVHVMVSGNLTPITANTSTVLTLNLPIATTNGSQNYVGQITFANSGGPTFVSGIGTISSTSGIAFQFQPTTNAAGNFNISFDYTTN</sequence>
<evidence type="ECO:0000256" key="1">
    <source>
        <dbReference type="SAM" id="SignalP"/>
    </source>
</evidence>
<dbReference type="Proteomes" id="UP000198711">
    <property type="component" value="Unassembled WGS sequence"/>
</dbReference>
<reference evidence="2 3" key="1">
    <citation type="submission" date="2016-10" db="EMBL/GenBank/DDBJ databases">
        <authorList>
            <person name="Varghese N."/>
            <person name="Submissions S."/>
        </authorList>
    </citation>
    <scope>NUCLEOTIDE SEQUENCE [LARGE SCALE GENOMIC DNA]</scope>
    <source>
        <strain evidence="2 3">DSM 25353</strain>
    </source>
</reference>
<name>A0A8X8LCZ9_9BACT</name>
<gene>
    <name evidence="2" type="ORF">SAMN05444410_103225</name>
</gene>
<proteinExistence type="predicted"/>
<dbReference type="AlphaFoldDB" id="A0A8X8LCZ9"/>
<feature type="chain" id="PRO_5036451922" evidence="1">
    <location>
        <begin position="19"/>
        <end position="518"/>
    </location>
</feature>
<keyword evidence="3" id="KW-1185">Reference proteome</keyword>
<evidence type="ECO:0000313" key="2">
    <source>
        <dbReference type="EMBL" id="SDW54001.1"/>
    </source>
</evidence>
<dbReference type="RefSeq" id="WP_092722861.1">
    <property type="nucleotide sequence ID" value="NZ_FNNO01000003.1"/>
</dbReference>
<accession>A0A8X8LCZ9</accession>